<keyword evidence="6" id="KW-1185">Reference proteome</keyword>
<feature type="region of interest" description="Disordered" evidence="4">
    <location>
        <begin position="275"/>
        <end position="314"/>
    </location>
</feature>
<accession>A0AAF3EJW0</accession>
<keyword evidence="1 3" id="KW-0863">Zinc-finger</keyword>
<feature type="compositionally biased region" description="Low complexity" evidence="4">
    <location>
        <begin position="387"/>
        <end position="400"/>
    </location>
</feature>
<dbReference type="WBParaSite" id="MBELARI_LOCUS14309">
    <property type="protein sequence ID" value="MBELARI_LOCUS14309"/>
    <property type="gene ID" value="MBELARI_LOCUS14309"/>
</dbReference>
<feature type="compositionally biased region" description="Polar residues" evidence="4">
    <location>
        <begin position="358"/>
        <end position="376"/>
    </location>
</feature>
<evidence type="ECO:0000256" key="4">
    <source>
        <dbReference type="SAM" id="MobiDB-lite"/>
    </source>
</evidence>
<dbReference type="SUPFAM" id="SSF57850">
    <property type="entry name" value="RING/U-box"/>
    <property type="match status" value="1"/>
</dbReference>
<sequence>MQLGEIAERLLEEVLLNEEPGPSTRIYSINSAVPHRELISDDEDEIDHRPAHHVPRVTAQDVINEATASIEAAFDSVSDLFSSTVGGMDPRALTQMQHALAAAAVQRNSVLPQQLTFPTAQSSLFSLEALQAAHLHPAAGFLLSPTAYLLPGTQQLACHCMYNNGTQPCAVHHPPIAYGQASSAFPVVAASSSQVAQVSQSSVQQVTRPVAQNPPPPPPQSITQQIQNLQSNSNQQTIQNTPISSVLSLPTVPLQSSLPPTLPSSMRSVTMRLKRNAPHQNQISRLSSKVRRVEGRPSGDAELSPNEPPSTSQIQRTPSLALGQMQLCTNCQEGARACIGCVPCHHCVYCQHHQAATSTNPSNLHQRSLAQPNPIGSSPLLHCSHNSSTSTSQTVPSPVGVQQVQRDQAAAALQQAHAAAASTAASLQEQALLRYRTLNEAIWTRQLSAFDATTNVAATQMTASPAQLLTPFTLRQLSLTSQPLFVVPRPGFPTSIQNATRLDGFVLATLPPEFVDVRPLERQHATTVFGGQPVAEPQPVGASLADIEKFTERNEFVKDVEVPENEKERCTVCLMEFETGEGVRKLRCTHLFHVDCIDKWLVYNKKCPVCRVEVDCPAKTLLV</sequence>
<proteinExistence type="predicted"/>
<evidence type="ECO:0000256" key="1">
    <source>
        <dbReference type="ARBA" id="ARBA00022771"/>
    </source>
</evidence>
<feature type="region of interest" description="Disordered" evidence="4">
    <location>
        <begin position="200"/>
        <end position="223"/>
    </location>
</feature>
<evidence type="ECO:0000313" key="7">
    <source>
        <dbReference type="WBParaSite" id="MBELARI_LOCUS14309"/>
    </source>
</evidence>
<dbReference type="GO" id="GO:0008270">
    <property type="term" value="F:zinc ion binding"/>
    <property type="evidence" value="ECO:0007669"/>
    <property type="project" value="UniProtKB-KW"/>
</dbReference>
<protein>
    <recommendedName>
        <fullName evidence="5">RING-type domain-containing protein</fullName>
    </recommendedName>
</protein>
<dbReference type="InterPro" id="IPR001841">
    <property type="entry name" value="Znf_RING"/>
</dbReference>
<dbReference type="Gene3D" id="3.30.40.10">
    <property type="entry name" value="Zinc/RING finger domain, C3HC4 (zinc finger)"/>
    <property type="match status" value="1"/>
</dbReference>
<dbReference type="PANTHER" id="PTHR45676">
    <property type="entry name" value="RING-H2 FINGER PROTEIN ATL51-RELATED"/>
    <property type="match status" value="1"/>
</dbReference>
<dbReference type="CDD" id="cd16474">
    <property type="entry name" value="RING-H2_RNF111-like"/>
    <property type="match status" value="1"/>
</dbReference>
<dbReference type="InterPro" id="IPR013083">
    <property type="entry name" value="Znf_RING/FYVE/PHD"/>
</dbReference>
<evidence type="ECO:0000256" key="2">
    <source>
        <dbReference type="ARBA" id="ARBA00022833"/>
    </source>
</evidence>
<keyword evidence="2" id="KW-0862">Zinc</keyword>
<feature type="domain" description="RING-type" evidence="5">
    <location>
        <begin position="570"/>
        <end position="611"/>
    </location>
</feature>
<evidence type="ECO:0000256" key="3">
    <source>
        <dbReference type="PROSITE-ProRule" id="PRU00175"/>
    </source>
</evidence>
<organism evidence="6 7">
    <name type="scientific">Mesorhabditis belari</name>
    <dbReference type="NCBI Taxonomy" id="2138241"/>
    <lineage>
        <taxon>Eukaryota</taxon>
        <taxon>Metazoa</taxon>
        <taxon>Ecdysozoa</taxon>
        <taxon>Nematoda</taxon>
        <taxon>Chromadorea</taxon>
        <taxon>Rhabditida</taxon>
        <taxon>Rhabditina</taxon>
        <taxon>Rhabditomorpha</taxon>
        <taxon>Rhabditoidea</taxon>
        <taxon>Rhabditidae</taxon>
        <taxon>Mesorhabditinae</taxon>
        <taxon>Mesorhabditis</taxon>
    </lineage>
</organism>
<keyword evidence="1 3" id="KW-0479">Metal-binding</keyword>
<feature type="compositionally biased region" description="Polar residues" evidence="4">
    <location>
        <begin position="278"/>
        <end position="287"/>
    </location>
</feature>
<evidence type="ECO:0000259" key="5">
    <source>
        <dbReference type="PROSITE" id="PS50089"/>
    </source>
</evidence>
<dbReference type="PANTHER" id="PTHR45676:SF41">
    <property type="entry name" value="RING-H2 FINGER PROTEIN ATL66"/>
    <property type="match status" value="1"/>
</dbReference>
<dbReference type="Proteomes" id="UP000887575">
    <property type="component" value="Unassembled WGS sequence"/>
</dbReference>
<evidence type="ECO:0000313" key="6">
    <source>
        <dbReference type="Proteomes" id="UP000887575"/>
    </source>
</evidence>
<feature type="region of interest" description="Disordered" evidence="4">
    <location>
        <begin position="358"/>
        <end position="400"/>
    </location>
</feature>
<dbReference type="SMART" id="SM00184">
    <property type="entry name" value="RING"/>
    <property type="match status" value="1"/>
</dbReference>
<dbReference type="PROSITE" id="PS50089">
    <property type="entry name" value="ZF_RING_2"/>
    <property type="match status" value="1"/>
</dbReference>
<dbReference type="Pfam" id="PF13639">
    <property type="entry name" value="zf-RING_2"/>
    <property type="match status" value="1"/>
</dbReference>
<reference evidence="7" key="1">
    <citation type="submission" date="2024-02" db="UniProtKB">
        <authorList>
            <consortium name="WormBaseParasite"/>
        </authorList>
    </citation>
    <scope>IDENTIFICATION</scope>
</reference>
<name>A0AAF3EJW0_9BILA</name>
<dbReference type="AlphaFoldDB" id="A0AAF3EJW0"/>